<keyword evidence="2" id="KW-1185">Reference proteome</keyword>
<dbReference type="AlphaFoldDB" id="A0A2I9D3U8"/>
<comment type="caution">
    <text evidence="1">The sequence shown here is derived from an EMBL/GenBank/DDBJ whole genome shotgun (WGS) entry which is preliminary data.</text>
</comment>
<protein>
    <submittedName>
        <fullName evidence="1">Uncharacterized protein</fullName>
    </submittedName>
</protein>
<organism evidence="1 2">
    <name type="scientific">Deinococcus aerius</name>
    <dbReference type="NCBI Taxonomy" id="200253"/>
    <lineage>
        <taxon>Bacteria</taxon>
        <taxon>Thermotogati</taxon>
        <taxon>Deinococcota</taxon>
        <taxon>Deinococci</taxon>
        <taxon>Deinococcales</taxon>
        <taxon>Deinococcaceae</taxon>
        <taxon>Deinococcus</taxon>
    </lineage>
</organism>
<evidence type="ECO:0000313" key="2">
    <source>
        <dbReference type="Proteomes" id="UP000236569"/>
    </source>
</evidence>
<dbReference type="EMBL" id="BFAG01000003">
    <property type="protein sequence ID" value="GBF04930.1"/>
    <property type="molecule type" value="Genomic_DNA"/>
</dbReference>
<accession>A0A2I9D3U8</accession>
<dbReference type="RefSeq" id="WP_165794080.1">
    <property type="nucleotide sequence ID" value="NZ_BFAG01000003.1"/>
</dbReference>
<proteinExistence type="predicted"/>
<sequence length="55" mass="5991">MTTGGETTGEGSESLEVRKARVRQMIDEGREEELSEEDYRFAGGNGLLEEGLAEA</sequence>
<dbReference type="Proteomes" id="UP000236569">
    <property type="component" value="Unassembled WGS sequence"/>
</dbReference>
<name>A0A2I9D3U8_9DEIO</name>
<evidence type="ECO:0000313" key="1">
    <source>
        <dbReference type="EMBL" id="GBF04930.1"/>
    </source>
</evidence>
<gene>
    <name evidence="1" type="ORF">DAERI_030096</name>
</gene>
<reference evidence="2" key="1">
    <citation type="submission" date="2018-01" db="EMBL/GenBank/DDBJ databases">
        <title>Draft Genome Sequence of the Radioresistant Bacterium Deinococcus aerius TR0125, Isolated from the Higher Atmosphere above Japan.</title>
        <authorList>
            <person name="Satoh K."/>
            <person name="Arai H."/>
            <person name="Sanzen T."/>
            <person name="Kawaguchi Y."/>
            <person name="Hayashi H."/>
            <person name="Yokobori S."/>
            <person name="Yamagishi A."/>
            <person name="Oono Y."/>
            <person name="Narumi I."/>
        </authorList>
    </citation>
    <scope>NUCLEOTIDE SEQUENCE [LARGE SCALE GENOMIC DNA]</scope>
    <source>
        <strain evidence="2">TR0125</strain>
    </source>
</reference>